<evidence type="ECO:0000313" key="1">
    <source>
        <dbReference type="EMBL" id="ASW27128.1"/>
    </source>
</evidence>
<proteinExistence type="predicted"/>
<organism evidence="1">
    <name type="scientific">Beluga whale alphaherpesvirus 1</name>
    <dbReference type="NCBI Taxonomy" id="1434720"/>
    <lineage>
        <taxon>Viruses</taxon>
        <taxon>Duplodnaviria</taxon>
        <taxon>Heunggongvirae</taxon>
        <taxon>Peploviricota</taxon>
        <taxon>Herviviricetes</taxon>
        <taxon>Herpesvirales</taxon>
        <taxon>Orthoherpesviridae</taxon>
        <taxon>Alphaherpesvirinae</taxon>
        <taxon>Varicellovirus</taxon>
        <taxon>Varicellovirus monodontidalpha1</taxon>
        <taxon>Monodontid alphaherpesvirus 1</taxon>
    </lineage>
</organism>
<evidence type="ECO:0000313" key="2">
    <source>
        <dbReference type="Proteomes" id="UP000297205"/>
    </source>
</evidence>
<dbReference type="EMBL" id="MF678601">
    <property type="protein sequence ID" value="ASW27128.1"/>
    <property type="molecule type" value="Genomic_DNA"/>
</dbReference>
<keyword evidence="2" id="KW-1185">Reference proteome</keyword>
<dbReference type="KEGG" id="vg:65100020"/>
<reference evidence="1" key="1">
    <citation type="submission" date="2017-08" db="EMBL/GenBank/DDBJ databases">
        <title>Genome sequence of an alphaherpesvirus from a beluga whale (Delphinapterus leucas).</title>
        <authorList>
            <person name="Davison A.J."/>
            <person name="Nielsen O."/>
            <person name="Subramaniam K."/>
            <person name="Jacob J.M."/>
            <person name="Romero C.H."/>
            <person name="Burek-Huntington K.A."/>
            <person name="Waltzek T.B."/>
        </authorList>
    </citation>
    <scope>NUCLEOTIDE SEQUENCE [LARGE SCALE GENOMIC DNA]</scope>
    <source>
        <strain evidence="1">LN3131-1</strain>
    </source>
</reference>
<protein>
    <submittedName>
        <fullName evidence="1">Protein Mo11</fullName>
    </submittedName>
</protein>
<dbReference type="GeneID" id="65100020"/>
<sequence>MADAPPGVWSWWTARRCKGDEAAPEKRWSSVLSARDSIVSTATLDKNFLRVIDPDWDNAGAWPYWGGAGTASAPVDGGDPCVIYVISTAGDPKASPGERRPCPRRAWELCRRCASWIALSCALALTVYLMSPLRG</sequence>
<gene>
    <name evidence="1" type="primary">Mo11</name>
</gene>
<name>A0A286MMA2_9ALPH</name>
<dbReference type="Proteomes" id="UP000297205">
    <property type="component" value="Segment"/>
</dbReference>
<dbReference type="RefSeq" id="YP_010085000.1">
    <property type="nucleotide sequence ID" value="NC_055166.1"/>
</dbReference>
<accession>A0A286MMA2</accession>